<sequence length="150" mass="16923">MGLFSEDLDVIRAQLAHHKLIFSRVKTLVKQSSKKDELLDQFWAEYSTNIKSISLKRKYNVFVAGSLMEEEAIGTFQQQAAIKKSLGEELGNSKQTEDNGAPQEVDNDDTQDKRIEHDNVNVSNSSLSVGTIIKREAVKVHEVYAQNLKE</sequence>
<evidence type="ECO:0000256" key="1">
    <source>
        <dbReference type="SAM" id="MobiDB-lite"/>
    </source>
</evidence>
<gene>
    <name evidence="2" type="ORF">CU098_007192</name>
</gene>
<evidence type="ECO:0000313" key="3">
    <source>
        <dbReference type="Proteomes" id="UP000253551"/>
    </source>
</evidence>
<dbReference type="OrthoDB" id="2282691at2759"/>
<accession>A0A367JM30</accession>
<dbReference type="AlphaFoldDB" id="A0A367JM30"/>
<comment type="caution">
    <text evidence="2">The sequence shown here is derived from an EMBL/GenBank/DDBJ whole genome shotgun (WGS) entry which is preliminary data.</text>
</comment>
<dbReference type="Proteomes" id="UP000253551">
    <property type="component" value="Unassembled WGS sequence"/>
</dbReference>
<feature type="region of interest" description="Disordered" evidence="1">
    <location>
        <begin position="87"/>
        <end position="122"/>
    </location>
</feature>
<evidence type="ECO:0000313" key="2">
    <source>
        <dbReference type="EMBL" id="RCH90955.1"/>
    </source>
</evidence>
<feature type="compositionally biased region" description="Basic and acidic residues" evidence="1">
    <location>
        <begin position="110"/>
        <end position="119"/>
    </location>
</feature>
<protein>
    <submittedName>
        <fullName evidence="2">Uncharacterized protein</fullName>
    </submittedName>
</protein>
<name>A0A367JM30_RHIST</name>
<proteinExistence type="predicted"/>
<organism evidence="2 3">
    <name type="scientific">Rhizopus stolonifer</name>
    <name type="common">Rhizopus nigricans</name>
    <dbReference type="NCBI Taxonomy" id="4846"/>
    <lineage>
        <taxon>Eukaryota</taxon>
        <taxon>Fungi</taxon>
        <taxon>Fungi incertae sedis</taxon>
        <taxon>Mucoromycota</taxon>
        <taxon>Mucoromycotina</taxon>
        <taxon>Mucoromycetes</taxon>
        <taxon>Mucorales</taxon>
        <taxon>Mucorineae</taxon>
        <taxon>Rhizopodaceae</taxon>
        <taxon>Rhizopus</taxon>
    </lineage>
</organism>
<keyword evidence="3" id="KW-1185">Reference proteome</keyword>
<dbReference type="STRING" id="4846.A0A367JM30"/>
<dbReference type="EMBL" id="PJQM01003070">
    <property type="protein sequence ID" value="RCH90955.1"/>
    <property type="molecule type" value="Genomic_DNA"/>
</dbReference>
<reference evidence="2 3" key="1">
    <citation type="journal article" date="2018" name="G3 (Bethesda)">
        <title>Phylogenetic and Phylogenomic Definition of Rhizopus Species.</title>
        <authorList>
            <person name="Gryganskyi A.P."/>
            <person name="Golan J."/>
            <person name="Dolatabadi S."/>
            <person name="Mondo S."/>
            <person name="Robb S."/>
            <person name="Idnurm A."/>
            <person name="Muszewska A."/>
            <person name="Steczkiewicz K."/>
            <person name="Masonjones S."/>
            <person name="Liao H.L."/>
            <person name="Gajdeczka M.T."/>
            <person name="Anike F."/>
            <person name="Vuek A."/>
            <person name="Anishchenko I.M."/>
            <person name="Voigt K."/>
            <person name="de Hoog G.S."/>
            <person name="Smith M.E."/>
            <person name="Heitman J."/>
            <person name="Vilgalys R."/>
            <person name="Stajich J.E."/>
        </authorList>
    </citation>
    <scope>NUCLEOTIDE SEQUENCE [LARGE SCALE GENOMIC DNA]</scope>
    <source>
        <strain evidence="2 3">LSU 92-RS-03</strain>
    </source>
</reference>